<evidence type="ECO:0000256" key="1">
    <source>
        <dbReference type="ARBA" id="ARBA00004571"/>
    </source>
</evidence>
<evidence type="ECO:0000256" key="5">
    <source>
        <dbReference type="ARBA" id="ARBA00022729"/>
    </source>
</evidence>
<accession>A0ABT5VUE5</accession>
<organism evidence="11 12">
    <name type="scientific">Paralabilibaculum antarcticum</name>
    <dbReference type="NCBI Taxonomy" id="2912572"/>
    <lineage>
        <taxon>Bacteria</taxon>
        <taxon>Pseudomonadati</taxon>
        <taxon>Bacteroidota</taxon>
        <taxon>Bacteroidia</taxon>
        <taxon>Marinilabiliales</taxon>
        <taxon>Marinifilaceae</taxon>
        <taxon>Paralabilibaculum</taxon>
    </lineage>
</organism>
<dbReference type="PANTHER" id="PTHR30069">
    <property type="entry name" value="TONB-DEPENDENT OUTER MEMBRANE RECEPTOR"/>
    <property type="match status" value="1"/>
</dbReference>
<dbReference type="SUPFAM" id="SSF49464">
    <property type="entry name" value="Carboxypeptidase regulatory domain-like"/>
    <property type="match status" value="1"/>
</dbReference>
<dbReference type="NCBIfam" id="TIGR04056">
    <property type="entry name" value="OMP_RagA_SusC"/>
    <property type="match status" value="1"/>
</dbReference>
<keyword evidence="4 8" id="KW-0812">Transmembrane</keyword>
<dbReference type="PROSITE" id="PS52016">
    <property type="entry name" value="TONB_DEPENDENT_REC_3"/>
    <property type="match status" value="1"/>
</dbReference>
<sequence>MKKKSFLRYLTFGVGLKCASFLLVLILFNLTANANPFFAISTNETVGAKNQQARKITGKVLDESGISLPGVSVIVKGTTMGTITTIDGDFAINVSEGATTLLLTFVGMENVEIDIQNQDFFEVKMKASSIGLDELVVVGYGAQKKATMSGSVAQVKGDEMLKGKGTSSAALAIQGEIPGVQITRTSARPGNENIDIKIRGDISVNNISPLILLDGLQIPEWQLSTINPNDIETYSVIKDGAAAIFGTKAAGGVLLITTKKGKAGKIKVEYNADLQFTIPYEWPITNLQELGELWTQAGSNDAITFTDGDGNEAVAGGTYKFFSKDQWEKIANGEIPTEQLFGAFDFKYADTDYFDEVYGVTTSQRHNISISGGSDKATFRTSLGYANDRSTMDVSYDGAKKYNFRTNLNYKVNDMVTADLNVSYDNRQIDVPTQGVGETVNDPWLWPVYNPDGEYYHLWGARNVVGKLKEGGRTETEQEIFRLGGKITLNLGKYVKGLSLNYQGNMMSRRNDKTARKTTTTVYDWTSENVISEALSGTSVDIDLSKIFFQNHVFQANYKRSFGNHNLGVMVGMTAEEETVTKYEMYRKNMASDELDALNTGDATTQTNGGSAYATGLVSYLGRVNYDYNGIYLLEVSGRRDGSSRLHEDKRWKNFLGASTGVRLSEMDFLKDGLFQNLKIRASYGETGSTTGIGAYDYFSTISTGETYFGSSPSINNTAWIKSMTSTDRTWERVAKTNFGVDFTTLNSRLSGTFEYFKHQNKDMLISITYPQVLGASAPKTNSGDFNNHGWEVSLKWRDKIGELKYKVGVSMWDSKSEVTHMEGAQTIKHGVNTTIEGKPLNAIYAYRTDGIFQNEAEVLAYYNDYGFTDPSDQLAKKSGTALPDYRSNNRLSPGSYRKVDENNDGIINDDDLYYFGDANPHYNFGINLSAEWRNFDFSAFFQGVGQQYIVRSGTLAYPFRAWWMNQNNTWAGDTWTPENTGADYPAITNNGKRKGWNYGTTNDNNVINAWYMRAKVISLGYTVPKELIQNIGLERVRVSVTGNDIFTFSNVKDGLDPENGSSAHGGNVDPFNSSLIFSIQATF</sequence>
<dbReference type="Pfam" id="PF07715">
    <property type="entry name" value="Plug"/>
    <property type="match status" value="1"/>
</dbReference>
<dbReference type="InterPro" id="IPR023996">
    <property type="entry name" value="TonB-dep_OMP_SusC/RagA"/>
</dbReference>
<dbReference type="InterPro" id="IPR008969">
    <property type="entry name" value="CarboxyPept-like_regulatory"/>
</dbReference>
<evidence type="ECO:0000313" key="11">
    <source>
        <dbReference type="EMBL" id="MDE5419044.1"/>
    </source>
</evidence>
<proteinExistence type="inferred from homology"/>
<reference evidence="11 12" key="1">
    <citation type="submission" date="2022-01" db="EMBL/GenBank/DDBJ databases">
        <title>Labilibaculum sp. nov, a marine bacterium isolated from Antarctica.</title>
        <authorList>
            <person name="Dai W."/>
        </authorList>
    </citation>
    <scope>NUCLEOTIDE SEQUENCE [LARGE SCALE GENOMIC DNA]</scope>
    <source>
        <strain evidence="11 12">DW002</strain>
    </source>
</reference>
<keyword evidence="2 8" id="KW-0813">Transport</keyword>
<dbReference type="InterPro" id="IPR039426">
    <property type="entry name" value="TonB-dep_rcpt-like"/>
</dbReference>
<dbReference type="Gene3D" id="2.60.40.1120">
    <property type="entry name" value="Carboxypeptidase-like, regulatory domain"/>
    <property type="match status" value="1"/>
</dbReference>
<protein>
    <submittedName>
        <fullName evidence="11">SusC/RagA family TonB-linked outer membrane protein</fullName>
    </submittedName>
</protein>
<evidence type="ECO:0000256" key="9">
    <source>
        <dbReference type="SAM" id="SignalP"/>
    </source>
</evidence>
<dbReference type="InterPro" id="IPR018247">
    <property type="entry name" value="EF_Hand_1_Ca_BS"/>
</dbReference>
<evidence type="ECO:0000256" key="6">
    <source>
        <dbReference type="ARBA" id="ARBA00023136"/>
    </source>
</evidence>
<dbReference type="PROSITE" id="PS00018">
    <property type="entry name" value="EF_HAND_1"/>
    <property type="match status" value="1"/>
</dbReference>
<evidence type="ECO:0000259" key="10">
    <source>
        <dbReference type="Pfam" id="PF07715"/>
    </source>
</evidence>
<dbReference type="Gene3D" id="2.40.170.20">
    <property type="entry name" value="TonB-dependent receptor, beta-barrel domain"/>
    <property type="match status" value="1"/>
</dbReference>
<comment type="similarity">
    <text evidence="8">Belongs to the TonB-dependent receptor family.</text>
</comment>
<feature type="signal peptide" evidence="9">
    <location>
        <begin position="1"/>
        <end position="34"/>
    </location>
</feature>
<name>A0ABT5VUE5_9BACT</name>
<dbReference type="Proteomes" id="UP001528920">
    <property type="component" value="Unassembled WGS sequence"/>
</dbReference>
<dbReference type="SUPFAM" id="SSF56935">
    <property type="entry name" value="Porins"/>
    <property type="match status" value="1"/>
</dbReference>
<keyword evidence="5 9" id="KW-0732">Signal</keyword>
<dbReference type="Gene3D" id="2.170.130.10">
    <property type="entry name" value="TonB-dependent receptor, plug domain"/>
    <property type="match status" value="1"/>
</dbReference>
<comment type="subcellular location">
    <subcellularLocation>
        <location evidence="1 8">Cell outer membrane</location>
        <topology evidence="1 8">Multi-pass membrane protein</topology>
    </subcellularLocation>
</comment>
<keyword evidence="6 8" id="KW-0472">Membrane</keyword>
<dbReference type="InterPro" id="IPR036942">
    <property type="entry name" value="Beta-barrel_TonB_sf"/>
</dbReference>
<evidence type="ECO:0000256" key="2">
    <source>
        <dbReference type="ARBA" id="ARBA00022448"/>
    </source>
</evidence>
<evidence type="ECO:0000313" key="12">
    <source>
        <dbReference type="Proteomes" id="UP001528920"/>
    </source>
</evidence>
<evidence type="ECO:0000256" key="4">
    <source>
        <dbReference type="ARBA" id="ARBA00022692"/>
    </source>
</evidence>
<evidence type="ECO:0000256" key="8">
    <source>
        <dbReference type="PROSITE-ProRule" id="PRU01360"/>
    </source>
</evidence>
<keyword evidence="3 8" id="KW-1134">Transmembrane beta strand</keyword>
<evidence type="ECO:0000256" key="7">
    <source>
        <dbReference type="ARBA" id="ARBA00023237"/>
    </source>
</evidence>
<dbReference type="RefSeq" id="WP_275110373.1">
    <property type="nucleotide sequence ID" value="NZ_JAKJSC010000002.1"/>
</dbReference>
<dbReference type="EMBL" id="JAKJSC010000002">
    <property type="protein sequence ID" value="MDE5419044.1"/>
    <property type="molecule type" value="Genomic_DNA"/>
</dbReference>
<dbReference type="InterPro" id="IPR037066">
    <property type="entry name" value="Plug_dom_sf"/>
</dbReference>
<comment type="caution">
    <text evidence="11">The sequence shown here is derived from an EMBL/GenBank/DDBJ whole genome shotgun (WGS) entry which is preliminary data.</text>
</comment>
<feature type="domain" description="TonB-dependent receptor plug" evidence="10">
    <location>
        <begin position="145"/>
        <end position="253"/>
    </location>
</feature>
<dbReference type="PANTHER" id="PTHR30069:SF29">
    <property type="entry name" value="HEMOGLOBIN AND HEMOGLOBIN-HAPTOGLOBIN-BINDING PROTEIN 1-RELATED"/>
    <property type="match status" value="1"/>
</dbReference>
<dbReference type="InterPro" id="IPR012910">
    <property type="entry name" value="Plug_dom"/>
</dbReference>
<feature type="chain" id="PRO_5045564978" evidence="9">
    <location>
        <begin position="35"/>
        <end position="1084"/>
    </location>
</feature>
<gene>
    <name evidence="11" type="ORF">L3049_13645</name>
</gene>
<keyword evidence="7 8" id="KW-0998">Cell outer membrane</keyword>
<keyword evidence="12" id="KW-1185">Reference proteome</keyword>
<dbReference type="Pfam" id="PF13715">
    <property type="entry name" value="CarbopepD_reg_2"/>
    <property type="match status" value="1"/>
</dbReference>
<evidence type="ECO:0000256" key="3">
    <source>
        <dbReference type="ARBA" id="ARBA00022452"/>
    </source>
</evidence>